<dbReference type="PROSITE" id="PS00107">
    <property type="entry name" value="PROTEIN_KINASE_ATP"/>
    <property type="match status" value="1"/>
</dbReference>
<evidence type="ECO:0000256" key="5">
    <source>
        <dbReference type="ARBA" id="ARBA00022692"/>
    </source>
</evidence>
<evidence type="ECO:0000259" key="23">
    <source>
        <dbReference type="PROSITE" id="PS50927"/>
    </source>
</evidence>
<dbReference type="CDD" id="cd14066">
    <property type="entry name" value="STKc_IRAK"/>
    <property type="match status" value="1"/>
</dbReference>
<keyword evidence="8 17" id="KW-0418">Kinase</keyword>
<dbReference type="SMART" id="SM00220">
    <property type="entry name" value="S_TKc"/>
    <property type="match status" value="1"/>
</dbReference>
<keyword evidence="11" id="KW-0472">Membrane</keyword>
<evidence type="ECO:0000256" key="11">
    <source>
        <dbReference type="ARBA" id="ARBA00023136"/>
    </source>
</evidence>
<evidence type="ECO:0000256" key="3">
    <source>
        <dbReference type="ARBA" id="ARBA00022536"/>
    </source>
</evidence>
<dbReference type="CDD" id="cd00028">
    <property type="entry name" value="B_lectin"/>
    <property type="match status" value="1"/>
</dbReference>
<dbReference type="Gene3D" id="1.10.510.10">
    <property type="entry name" value="Transferase(Phosphotransferase) domain 1"/>
    <property type="match status" value="1"/>
</dbReference>
<dbReference type="Pfam" id="PF08276">
    <property type="entry name" value="PAN_2"/>
    <property type="match status" value="1"/>
</dbReference>
<dbReference type="PIRSF" id="PIRSF000641">
    <property type="entry name" value="SRK"/>
    <property type="match status" value="1"/>
</dbReference>
<comment type="subcellular location">
    <subcellularLocation>
        <location evidence="1">Membrane</location>
        <topology evidence="1">Single-pass type I membrane protein</topology>
    </subcellularLocation>
</comment>
<dbReference type="SMR" id="A0A803M1Q1"/>
<keyword evidence="14" id="KW-0325">Glycoprotein</keyword>
<evidence type="ECO:0000256" key="2">
    <source>
        <dbReference type="ARBA" id="ARBA00022527"/>
    </source>
</evidence>
<dbReference type="EC" id="2.7.11.1" evidence="17"/>
<evidence type="ECO:0000256" key="12">
    <source>
        <dbReference type="ARBA" id="ARBA00023157"/>
    </source>
</evidence>
<dbReference type="FunFam" id="3.30.200.20:FF:000059">
    <property type="entry name" value="S-receptor-like serine/threonine-protein kinase"/>
    <property type="match status" value="1"/>
</dbReference>
<dbReference type="CDD" id="cd01098">
    <property type="entry name" value="PAN_AP_plant"/>
    <property type="match status" value="1"/>
</dbReference>
<feature type="domain" description="Bulb-type lectin" evidence="23">
    <location>
        <begin position="36"/>
        <end position="150"/>
    </location>
</feature>
<evidence type="ECO:0000259" key="21">
    <source>
        <dbReference type="PROSITE" id="PS50011"/>
    </source>
</evidence>
<dbReference type="Gene3D" id="2.90.10.10">
    <property type="entry name" value="Bulb-type lectin domain"/>
    <property type="match status" value="1"/>
</dbReference>
<gene>
    <name evidence="25" type="primary">LOC110731274</name>
</gene>
<dbReference type="Gramene" id="AUR62021883-RA">
    <property type="protein sequence ID" value="AUR62021883-RA:cds"/>
    <property type="gene ID" value="AUR62021883"/>
</dbReference>
<dbReference type="PROSITE" id="PS50011">
    <property type="entry name" value="PROTEIN_KINASE_DOM"/>
    <property type="match status" value="1"/>
</dbReference>
<keyword evidence="7 17" id="KW-0547">Nucleotide-binding</keyword>
<dbReference type="GeneID" id="110731274"/>
<dbReference type="GO" id="GO:0004674">
    <property type="term" value="F:protein serine/threonine kinase activity"/>
    <property type="evidence" value="ECO:0007669"/>
    <property type="project" value="UniProtKB-KW"/>
</dbReference>
<keyword evidence="3 18" id="KW-0245">EGF-like domain</keyword>
<reference evidence="25" key="1">
    <citation type="journal article" date="2017" name="Nature">
        <title>The genome of Chenopodium quinoa.</title>
        <authorList>
            <person name="Jarvis D.E."/>
            <person name="Ho Y.S."/>
            <person name="Lightfoot D.J."/>
            <person name="Schmoeckel S.M."/>
            <person name="Li B."/>
            <person name="Borm T.J.A."/>
            <person name="Ohyanagi H."/>
            <person name="Mineta K."/>
            <person name="Michell C.T."/>
            <person name="Saber N."/>
            <person name="Kharbatia N.M."/>
            <person name="Rupper R.R."/>
            <person name="Sharp A.R."/>
            <person name="Dally N."/>
            <person name="Boughton B.A."/>
            <person name="Woo Y.H."/>
            <person name="Gao G."/>
            <person name="Schijlen E.G.W.M."/>
            <person name="Guo X."/>
            <person name="Momin A.A."/>
            <person name="Negrao S."/>
            <person name="Al-Babili S."/>
            <person name="Gehring C."/>
            <person name="Roessner U."/>
            <person name="Jung C."/>
            <person name="Murphy K."/>
            <person name="Arold S.T."/>
            <person name="Gojobori T."/>
            <person name="van der Linden C.G."/>
            <person name="van Loo E.N."/>
            <person name="Jellen E.N."/>
            <person name="Maughan P.J."/>
            <person name="Tester M."/>
        </authorList>
    </citation>
    <scope>NUCLEOTIDE SEQUENCE [LARGE SCALE GENOMIC DNA]</scope>
    <source>
        <strain evidence="25">cv. PI 614886</strain>
    </source>
</reference>
<dbReference type="RefSeq" id="XP_021766809.1">
    <property type="nucleotide sequence ID" value="XM_021911117.1"/>
</dbReference>
<dbReference type="Pfam" id="PF00069">
    <property type="entry name" value="Pkinase"/>
    <property type="match status" value="1"/>
</dbReference>
<evidence type="ECO:0000256" key="15">
    <source>
        <dbReference type="ARBA" id="ARBA00047899"/>
    </source>
</evidence>
<keyword evidence="9 17" id="KW-0067">ATP-binding</keyword>
<dbReference type="Proteomes" id="UP000596660">
    <property type="component" value="Unplaced"/>
</dbReference>
<evidence type="ECO:0000259" key="22">
    <source>
        <dbReference type="PROSITE" id="PS50026"/>
    </source>
</evidence>
<dbReference type="Gene3D" id="3.30.200.20">
    <property type="entry name" value="Phosphorylase Kinase, domain 1"/>
    <property type="match status" value="1"/>
</dbReference>
<organism evidence="25 26">
    <name type="scientific">Chenopodium quinoa</name>
    <name type="common">Quinoa</name>
    <dbReference type="NCBI Taxonomy" id="63459"/>
    <lineage>
        <taxon>Eukaryota</taxon>
        <taxon>Viridiplantae</taxon>
        <taxon>Streptophyta</taxon>
        <taxon>Embryophyta</taxon>
        <taxon>Tracheophyta</taxon>
        <taxon>Spermatophyta</taxon>
        <taxon>Magnoliopsida</taxon>
        <taxon>eudicotyledons</taxon>
        <taxon>Gunneridae</taxon>
        <taxon>Pentapetalae</taxon>
        <taxon>Caryophyllales</taxon>
        <taxon>Chenopodiaceae</taxon>
        <taxon>Chenopodioideae</taxon>
        <taxon>Atripliceae</taxon>
        <taxon>Chenopodium</taxon>
    </lineage>
</organism>
<evidence type="ECO:0000313" key="25">
    <source>
        <dbReference type="EnsemblPlants" id="AUR62021883-RA:cds"/>
    </source>
</evidence>
<dbReference type="Pfam" id="PF01453">
    <property type="entry name" value="B_lectin"/>
    <property type="match status" value="1"/>
</dbReference>
<dbReference type="GO" id="GO:0016020">
    <property type="term" value="C:membrane"/>
    <property type="evidence" value="ECO:0007669"/>
    <property type="project" value="UniProtKB-SubCell"/>
</dbReference>
<evidence type="ECO:0000256" key="13">
    <source>
        <dbReference type="ARBA" id="ARBA00023170"/>
    </source>
</evidence>
<sequence length="802" mass="90712">MRAQIIFFLLIICNFNLFVTSSKPSNYLPRGSSLTVEDASSKHLVSPDKTFTCGFYTFNDTTHAYYFSIWYTNSKEKTVVWTANRDKPVNGHGSRLTLTKHGSLVLTDRGGSIVWATNTSSVAVDRVELLNSGNLVLKNKSGKILWKSFDFPTDTLLPNQFFTENQKLISRISPQVFSPGYFSFYFDIENVLKMVYDGPEFSSVYWPNPDINIFQNGRTSYNGTTVAILDDTGALVSSDGLHFSASDVGLGVKRRLTMDYDGNLRLFSLNDTSGLWTVTWQAVIQQCDVHGLCGRNGICIYTPDPKCSCLPHHEPVNSNDWSKGCKPRFKRGCNDTQFIEIPHVDYDGFDLNFTRNISFNDCRQICLGDCHCEAFKHAIREGLWTCYTKGDLFNGHMNDESLYLRIPKRVKSSESNNILSVSRLACGGGDPKIELLPMLYNDASTRSFKWAYLYSFGVAIGAIEVVLFVSSWCIFFRKHGTLGSLEEGYRTISSQFRSFSYGELKRATEKFKQVLGEGGFGSVYKGVLSDERVVAVKKLEKVVQGEEEFWAEVSTFGRINHMNLARMWGFCSEGIQRLLVYEYVENGSLDKHLFSSSTTSTLLEWEKRYKIALGTAKGLQYLHHECLEWVIHCDVKPENILLDSDFEPKISDFGLAKLCQRDSQGLSQLSMMRGTKGYMAPEWTTNLPLTSKVDVYSYGVVILELVRGLRLSSWVVDDNVKEEEMLKLKSFVRFAQGKMQDGGDSWIDDLVDSRLEGKFCRNQAVKMIEIGLLCVEDDRNKRPTMESVAQALAECEDEVVTM</sequence>
<dbReference type="KEGG" id="cqi:110731274"/>
<feature type="binding site" evidence="19">
    <location>
        <position position="538"/>
    </location>
    <ligand>
        <name>ATP</name>
        <dbReference type="ChEBI" id="CHEBI:30616"/>
    </ligand>
</feature>
<dbReference type="PROSITE" id="PS00108">
    <property type="entry name" value="PROTEIN_KINASE_ST"/>
    <property type="match status" value="1"/>
</dbReference>
<keyword evidence="2 17" id="KW-0723">Serine/threonine-protein kinase</keyword>
<dbReference type="InterPro" id="IPR011009">
    <property type="entry name" value="Kinase-like_dom_sf"/>
</dbReference>
<dbReference type="PROSITE" id="PS50927">
    <property type="entry name" value="BULB_LECTIN"/>
    <property type="match status" value="1"/>
</dbReference>
<dbReference type="OMA" id="EGQGVCY"/>
<accession>A0A803M1Q1</accession>
<dbReference type="OrthoDB" id="619632at2759"/>
<keyword evidence="6 20" id="KW-0732">Signal</keyword>
<proteinExistence type="inferred from homology"/>
<feature type="domain" description="Protein kinase" evidence="21">
    <location>
        <begin position="509"/>
        <end position="800"/>
    </location>
</feature>
<dbReference type="InterPro" id="IPR017441">
    <property type="entry name" value="Protein_kinase_ATP_BS"/>
</dbReference>
<evidence type="ECO:0000256" key="8">
    <source>
        <dbReference type="ARBA" id="ARBA00022777"/>
    </source>
</evidence>
<dbReference type="PANTHER" id="PTHR47974">
    <property type="entry name" value="OS07G0415500 PROTEIN"/>
    <property type="match status" value="1"/>
</dbReference>
<evidence type="ECO:0000256" key="18">
    <source>
        <dbReference type="PROSITE-ProRule" id="PRU00076"/>
    </source>
</evidence>
<dbReference type="GO" id="GO:0005524">
    <property type="term" value="F:ATP binding"/>
    <property type="evidence" value="ECO:0007669"/>
    <property type="project" value="UniProtKB-UniRule"/>
</dbReference>
<keyword evidence="13" id="KW-0675">Receptor</keyword>
<evidence type="ECO:0000256" key="9">
    <source>
        <dbReference type="ARBA" id="ARBA00022840"/>
    </source>
</evidence>
<evidence type="ECO:0000256" key="16">
    <source>
        <dbReference type="ARBA" id="ARBA00048679"/>
    </source>
</evidence>
<comment type="catalytic activity">
    <reaction evidence="15 17">
        <text>L-threonyl-[protein] + ATP = O-phospho-L-threonyl-[protein] + ADP + H(+)</text>
        <dbReference type="Rhea" id="RHEA:46608"/>
        <dbReference type="Rhea" id="RHEA-COMP:11060"/>
        <dbReference type="Rhea" id="RHEA-COMP:11605"/>
        <dbReference type="ChEBI" id="CHEBI:15378"/>
        <dbReference type="ChEBI" id="CHEBI:30013"/>
        <dbReference type="ChEBI" id="CHEBI:30616"/>
        <dbReference type="ChEBI" id="CHEBI:61977"/>
        <dbReference type="ChEBI" id="CHEBI:456216"/>
        <dbReference type="EC" id="2.7.11.1"/>
    </reaction>
</comment>
<dbReference type="InterPro" id="IPR000858">
    <property type="entry name" value="S_locus_glycoprot_dom"/>
</dbReference>
<evidence type="ECO:0000256" key="20">
    <source>
        <dbReference type="SAM" id="SignalP"/>
    </source>
</evidence>
<dbReference type="FunFam" id="2.90.10.10:FF:000007">
    <property type="entry name" value="Serine/threonine-protein kinase"/>
    <property type="match status" value="1"/>
</dbReference>
<feature type="domain" description="EGF-like" evidence="22">
    <location>
        <begin position="283"/>
        <end position="319"/>
    </location>
</feature>
<dbReference type="InterPro" id="IPR024171">
    <property type="entry name" value="SRK-like_kinase"/>
</dbReference>
<comment type="similarity">
    <text evidence="17">Belongs to the protein kinase superfamily. Ser/Thr protein kinase family.</text>
</comment>
<name>A0A803M1Q1_CHEQI</name>
<keyword evidence="26" id="KW-1185">Reference proteome</keyword>
<dbReference type="InterPro" id="IPR001480">
    <property type="entry name" value="Bulb-type_lectin_dom"/>
</dbReference>
<evidence type="ECO:0000256" key="17">
    <source>
        <dbReference type="PIRNR" id="PIRNR000641"/>
    </source>
</evidence>
<evidence type="ECO:0000256" key="19">
    <source>
        <dbReference type="PROSITE-ProRule" id="PRU10141"/>
    </source>
</evidence>
<keyword evidence="10" id="KW-1133">Transmembrane helix</keyword>
<dbReference type="PROSITE" id="PS50948">
    <property type="entry name" value="PAN"/>
    <property type="match status" value="1"/>
</dbReference>
<keyword evidence="12" id="KW-1015">Disulfide bond</keyword>
<dbReference type="InterPro" id="IPR008271">
    <property type="entry name" value="Ser/Thr_kinase_AS"/>
</dbReference>
<protein>
    <recommendedName>
        <fullName evidence="17">Receptor-like serine/threonine-protein kinase</fullName>
        <ecNumber evidence="17">2.7.11.1</ecNumber>
    </recommendedName>
</protein>
<feature type="signal peptide" evidence="20">
    <location>
        <begin position="1"/>
        <end position="21"/>
    </location>
</feature>
<dbReference type="InterPro" id="IPR000719">
    <property type="entry name" value="Prot_kinase_dom"/>
</dbReference>
<dbReference type="AlphaFoldDB" id="A0A803M1Q1"/>
<evidence type="ECO:0000256" key="1">
    <source>
        <dbReference type="ARBA" id="ARBA00004479"/>
    </source>
</evidence>
<dbReference type="SUPFAM" id="SSF51110">
    <property type="entry name" value="alpha-D-mannose-specific plant lectins"/>
    <property type="match status" value="1"/>
</dbReference>
<dbReference type="Pfam" id="PF00954">
    <property type="entry name" value="S_locus_glycop"/>
    <property type="match status" value="1"/>
</dbReference>
<dbReference type="FunFam" id="1.10.510.10:FF:000302">
    <property type="entry name" value="Serine/threonine-protein kinase"/>
    <property type="match status" value="1"/>
</dbReference>
<reference evidence="25" key="2">
    <citation type="submission" date="2021-03" db="UniProtKB">
        <authorList>
            <consortium name="EnsemblPlants"/>
        </authorList>
    </citation>
    <scope>IDENTIFICATION</scope>
</reference>
<dbReference type="SUPFAM" id="SSF56112">
    <property type="entry name" value="Protein kinase-like (PK-like)"/>
    <property type="match status" value="1"/>
</dbReference>
<dbReference type="InterPro" id="IPR003609">
    <property type="entry name" value="Pan_app"/>
</dbReference>
<evidence type="ECO:0000256" key="10">
    <source>
        <dbReference type="ARBA" id="ARBA00022989"/>
    </source>
</evidence>
<dbReference type="PROSITE" id="PS50026">
    <property type="entry name" value="EGF_3"/>
    <property type="match status" value="1"/>
</dbReference>
<dbReference type="InterPro" id="IPR000742">
    <property type="entry name" value="EGF"/>
</dbReference>
<evidence type="ECO:0000256" key="14">
    <source>
        <dbReference type="ARBA" id="ARBA00023180"/>
    </source>
</evidence>
<dbReference type="GO" id="GO:0048544">
    <property type="term" value="P:recognition of pollen"/>
    <property type="evidence" value="ECO:0007669"/>
    <property type="project" value="InterPro"/>
</dbReference>
<keyword evidence="5" id="KW-0812">Transmembrane</keyword>
<comment type="catalytic activity">
    <reaction evidence="16 17">
        <text>L-seryl-[protein] + ATP = O-phospho-L-seryl-[protein] + ADP + H(+)</text>
        <dbReference type="Rhea" id="RHEA:17989"/>
        <dbReference type="Rhea" id="RHEA-COMP:9863"/>
        <dbReference type="Rhea" id="RHEA-COMP:11604"/>
        <dbReference type="ChEBI" id="CHEBI:15378"/>
        <dbReference type="ChEBI" id="CHEBI:29999"/>
        <dbReference type="ChEBI" id="CHEBI:30616"/>
        <dbReference type="ChEBI" id="CHEBI:83421"/>
        <dbReference type="ChEBI" id="CHEBI:456216"/>
        <dbReference type="EC" id="2.7.11.1"/>
    </reaction>
</comment>
<evidence type="ECO:0000256" key="7">
    <source>
        <dbReference type="ARBA" id="ARBA00022741"/>
    </source>
</evidence>
<keyword evidence="4 17" id="KW-0808">Transferase</keyword>
<evidence type="ECO:0000313" key="26">
    <source>
        <dbReference type="Proteomes" id="UP000596660"/>
    </source>
</evidence>
<evidence type="ECO:0000259" key="24">
    <source>
        <dbReference type="PROSITE" id="PS50948"/>
    </source>
</evidence>
<evidence type="ECO:0000256" key="6">
    <source>
        <dbReference type="ARBA" id="ARBA00022729"/>
    </source>
</evidence>
<dbReference type="SMART" id="SM00108">
    <property type="entry name" value="B_lectin"/>
    <property type="match status" value="1"/>
</dbReference>
<feature type="chain" id="PRO_5030948458" description="Receptor-like serine/threonine-protein kinase" evidence="20">
    <location>
        <begin position="22"/>
        <end position="802"/>
    </location>
</feature>
<comment type="caution">
    <text evidence="18">Lacks conserved residue(s) required for the propagation of feature annotation.</text>
</comment>
<evidence type="ECO:0000256" key="4">
    <source>
        <dbReference type="ARBA" id="ARBA00022679"/>
    </source>
</evidence>
<dbReference type="InterPro" id="IPR036426">
    <property type="entry name" value="Bulb-type_lectin_dom_sf"/>
</dbReference>
<feature type="domain" description="Apple" evidence="24">
    <location>
        <begin position="333"/>
        <end position="410"/>
    </location>
</feature>
<dbReference type="EnsemblPlants" id="AUR62021883-RA">
    <property type="protein sequence ID" value="AUR62021883-RA:cds"/>
    <property type="gene ID" value="AUR62021883"/>
</dbReference>
<dbReference type="PANTHER" id="PTHR47974:SF4">
    <property type="entry name" value="RECEPTOR-LIKE SERINE_THREONINE-PROTEIN KINASE"/>
    <property type="match status" value="1"/>
</dbReference>